<protein>
    <submittedName>
        <fullName evidence="3">11158_t:CDS:1</fullName>
    </submittedName>
</protein>
<evidence type="ECO:0000313" key="4">
    <source>
        <dbReference type="Proteomes" id="UP000789375"/>
    </source>
</evidence>
<name>A0A9N9EDP5_FUNMO</name>
<organism evidence="3 4">
    <name type="scientific">Funneliformis mosseae</name>
    <name type="common">Endomycorrhizal fungus</name>
    <name type="synonym">Glomus mosseae</name>
    <dbReference type="NCBI Taxonomy" id="27381"/>
    <lineage>
        <taxon>Eukaryota</taxon>
        <taxon>Fungi</taxon>
        <taxon>Fungi incertae sedis</taxon>
        <taxon>Mucoromycota</taxon>
        <taxon>Glomeromycotina</taxon>
        <taxon>Glomeromycetes</taxon>
        <taxon>Glomerales</taxon>
        <taxon>Glomeraceae</taxon>
        <taxon>Funneliformis</taxon>
    </lineage>
</organism>
<feature type="compositionally biased region" description="Low complexity" evidence="1">
    <location>
        <begin position="137"/>
        <end position="158"/>
    </location>
</feature>
<accession>A0A9N9EDP5</accession>
<keyword evidence="2" id="KW-0732">Signal</keyword>
<comment type="caution">
    <text evidence="3">The sequence shown here is derived from an EMBL/GenBank/DDBJ whole genome shotgun (WGS) entry which is preliminary data.</text>
</comment>
<dbReference type="EMBL" id="CAJVPP010005786">
    <property type="protein sequence ID" value="CAG8669869.1"/>
    <property type="molecule type" value="Genomic_DNA"/>
</dbReference>
<dbReference type="AlphaFoldDB" id="A0A9N9EDP5"/>
<keyword evidence="4" id="KW-1185">Reference proteome</keyword>
<evidence type="ECO:0000256" key="2">
    <source>
        <dbReference type="SAM" id="SignalP"/>
    </source>
</evidence>
<evidence type="ECO:0000313" key="3">
    <source>
        <dbReference type="EMBL" id="CAG8669869.1"/>
    </source>
</evidence>
<gene>
    <name evidence="3" type="ORF">FMOSSE_LOCUS12352</name>
</gene>
<dbReference type="Proteomes" id="UP000789375">
    <property type="component" value="Unassembled WGS sequence"/>
</dbReference>
<evidence type="ECO:0000256" key="1">
    <source>
        <dbReference type="SAM" id="MobiDB-lite"/>
    </source>
</evidence>
<feature type="chain" id="PRO_5040287869" evidence="2">
    <location>
        <begin position="21"/>
        <end position="181"/>
    </location>
</feature>
<feature type="compositionally biased region" description="Basic and acidic residues" evidence="1">
    <location>
        <begin position="123"/>
        <end position="134"/>
    </location>
</feature>
<proteinExistence type="predicted"/>
<reference evidence="3" key="1">
    <citation type="submission" date="2021-06" db="EMBL/GenBank/DDBJ databases">
        <authorList>
            <person name="Kallberg Y."/>
            <person name="Tangrot J."/>
            <person name="Rosling A."/>
        </authorList>
    </citation>
    <scope>NUCLEOTIDE SEQUENCE</scope>
    <source>
        <strain evidence="3">87-6 pot B 2015</strain>
    </source>
</reference>
<feature type="region of interest" description="Disordered" evidence="1">
    <location>
        <begin position="114"/>
        <end position="158"/>
    </location>
</feature>
<feature type="signal peptide" evidence="2">
    <location>
        <begin position="1"/>
        <end position="20"/>
    </location>
</feature>
<sequence>MTGLLKLTIVLFLIFSLATAQVIKEFNTPSGPISRGAKVMLSWSSIEGADASTVTGLLIAKDANTQNTITINEAVPLAPGSYNWIVDVPPSTYNLGLNDGSGFKFTAPVEIIEGKVPPNDAKSPNDAKTSDKGKPVTTDAPASNPSSTSPSSTPNDSAPSILSGTNVVFSLLAVAIAMLQF</sequence>